<dbReference type="InterPro" id="IPR051533">
    <property type="entry name" value="WaaL-like"/>
</dbReference>
<evidence type="ECO:0000259" key="6">
    <source>
        <dbReference type="Pfam" id="PF04932"/>
    </source>
</evidence>
<dbReference type="EMBL" id="JACIID010000014">
    <property type="protein sequence ID" value="MBB4538458.1"/>
    <property type="molecule type" value="Genomic_DNA"/>
</dbReference>
<evidence type="ECO:0000256" key="3">
    <source>
        <dbReference type="ARBA" id="ARBA00022989"/>
    </source>
</evidence>
<keyword evidence="3 5" id="KW-1133">Transmembrane helix</keyword>
<feature type="transmembrane region" description="Helical" evidence="5">
    <location>
        <begin position="406"/>
        <end position="424"/>
    </location>
</feature>
<comment type="caution">
    <text evidence="7">The sequence shown here is derived from an EMBL/GenBank/DDBJ whole genome shotgun (WGS) entry which is preliminary data.</text>
</comment>
<feature type="domain" description="O-antigen ligase-related" evidence="6">
    <location>
        <begin position="242"/>
        <end position="386"/>
    </location>
</feature>
<dbReference type="PANTHER" id="PTHR37422:SF17">
    <property type="entry name" value="O-ANTIGEN LIGASE"/>
    <property type="match status" value="1"/>
</dbReference>
<evidence type="ECO:0000256" key="2">
    <source>
        <dbReference type="ARBA" id="ARBA00022692"/>
    </source>
</evidence>
<dbReference type="Proteomes" id="UP000523431">
    <property type="component" value="Unassembled WGS sequence"/>
</dbReference>
<feature type="transmembrane region" description="Helical" evidence="5">
    <location>
        <begin position="374"/>
        <end position="394"/>
    </location>
</feature>
<evidence type="ECO:0000256" key="4">
    <source>
        <dbReference type="ARBA" id="ARBA00023136"/>
    </source>
</evidence>
<feature type="transmembrane region" description="Helical" evidence="5">
    <location>
        <begin position="120"/>
        <end position="139"/>
    </location>
</feature>
<feature type="transmembrane region" description="Helical" evidence="5">
    <location>
        <begin position="241"/>
        <end position="274"/>
    </location>
</feature>
<feature type="transmembrane region" description="Helical" evidence="5">
    <location>
        <begin position="90"/>
        <end position="108"/>
    </location>
</feature>
<keyword evidence="4 5" id="KW-0472">Membrane</keyword>
<accession>A0A7W6VEJ2</accession>
<dbReference type="InterPro" id="IPR007016">
    <property type="entry name" value="O-antigen_ligase-rel_domated"/>
</dbReference>
<feature type="transmembrane region" description="Helical" evidence="5">
    <location>
        <begin position="280"/>
        <end position="301"/>
    </location>
</feature>
<evidence type="ECO:0000256" key="1">
    <source>
        <dbReference type="ARBA" id="ARBA00004141"/>
    </source>
</evidence>
<dbReference type="PANTHER" id="PTHR37422">
    <property type="entry name" value="TEICHURONIC ACID BIOSYNTHESIS PROTEIN TUAE"/>
    <property type="match status" value="1"/>
</dbReference>
<gene>
    <name evidence="7" type="ORF">GGE46_005381</name>
    <name evidence="8" type="ORF">GGE57_005241</name>
</gene>
<feature type="transmembrane region" description="Helical" evidence="5">
    <location>
        <begin position="170"/>
        <end position="192"/>
    </location>
</feature>
<keyword evidence="2 5" id="KW-0812">Transmembrane</keyword>
<dbReference type="Pfam" id="PF04932">
    <property type="entry name" value="Wzy_C"/>
    <property type="match status" value="1"/>
</dbReference>
<evidence type="ECO:0000313" key="7">
    <source>
        <dbReference type="EMBL" id="MBB4482766.1"/>
    </source>
</evidence>
<evidence type="ECO:0000313" key="8">
    <source>
        <dbReference type="EMBL" id="MBB4538458.1"/>
    </source>
</evidence>
<dbReference type="AlphaFoldDB" id="A0A7W6VEJ2"/>
<dbReference type="Proteomes" id="UP000557344">
    <property type="component" value="Unassembled WGS sequence"/>
</dbReference>
<dbReference type="EMBL" id="JACIHU010000014">
    <property type="protein sequence ID" value="MBB4482766.1"/>
    <property type="molecule type" value="Genomic_DNA"/>
</dbReference>
<organism evidence="7 10">
    <name type="scientific">Rhizobium etli</name>
    <dbReference type="NCBI Taxonomy" id="29449"/>
    <lineage>
        <taxon>Bacteria</taxon>
        <taxon>Pseudomonadati</taxon>
        <taxon>Pseudomonadota</taxon>
        <taxon>Alphaproteobacteria</taxon>
        <taxon>Hyphomicrobiales</taxon>
        <taxon>Rhizobiaceae</taxon>
        <taxon>Rhizobium/Agrobacterium group</taxon>
        <taxon>Rhizobium</taxon>
    </lineage>
</organism>
<evidence type="ECO:0000313" key="10">
    <source>
        <dbReference type="Proteomes" id="UP000557344"/>
    </source>
</evidence>
<evidence type="ECO:0000256" key="5">
    <source>
        <dbReference type="SAM" id="Phobius"/>
    </source>
</evidence>
<dbReference type="GO" id="GO:0016020">
    <property type="term" value="C:membrane"/>
    <property type="evidence" value="ECO:0007669"/>
    <property type="project" value="UniProtKB-SubCell"/>
</dbReference>
<feature type="transmembrane region" description="Helical" evidence="5">
    <location>
        <begin position="58"/>
        <end position="78"/>
    </location>
</feature>
<feature type="transmembrane region" description="Helical" evidence="5">
    <location>
        <begin position="145"/>
        <end position="163"/>
    </location>
</feature>
<evidence type="ECO:0000313" key="9">
    <source>
        <dbReference type="Proteomes" id="UP000523431"/>
    </source>
</evidence>
<comment type="subcellular location">
    <subcellularLocation>
        <location evidence="1">Membrane</location>
        <topology evidence="1">Multi-pass membrane protein</topology>
    </subcellularLocation>
</comment>
<protein>
    <submittedName>
        <fullName evidence="7">Exopolysaccharide production protein ExoQ</fullName>
    </submittedName>
</protein>
<sequence length="469" mass="51377">MMWPDDCLKAVPQKADTCCSDPSDQESLVCSTQSERIMGVASLRTASGPTISWRAIECWGAGISLFFQTGALLPLMLSDADGTLSESAKSILRLPCLPIYAFTILVLIRNFPQFLTAVRRNLIVPLILALPFLSTLWSIGPSSTLRRAIGLLFCVLLSYILAIRFTPRQLLFLLFITLGACILLSVVISVVSPALATMPDGAMRGVFVHKNVLGWYAALMILVATAVLIDGKLDLRRTAFILLAAGIICLASSGSMTAIIATIVAFCSIGFYSLLQRSSSIGRIVIVLFFVQLSVGILISLHEFLVPALEALGKDATLTGRVPLWELVDREISDRWLLGYGYQAFWTDANPEAAHIWTKIGWAAPHSHNGYRDILLSFGIMGMIPFALMLPHAIRQGAFLHCYDAQYGWLWLNVLTIMILVMNLTESIFLVQNDAIFILLTTAIIMFSLYAPVVSSSPSPSWQASRVAL</sequence>
<proteinExistence type="predicted"/>
<reference evidence="9 10" key="1">
    <citation type="submission" date="2020-08" db="EMBL/GenBank/DDBJ databases">
        <title>Genomic Encyclopedia of Type Strains, Phase IV (KMG-V): Genome sequencing to study the core and pangenomes of soil and plant-associated prokaryotes.</title>
        <authorList>
            <person name="Whitman W."/>
        </authorList>
    </citation>
    <scope>NUCLEOTIDE SEQUENCE [LARGE SCALE GENOMIC DNA]</scope>
    <source>
        <strain evidence="7 10">SEMIA 471</strain>
        <strain evidence="8 9">SEMIA 489</strain>
    </source>
</reference>
<feature type="transmembrane region" description="Helical" evidence="5">
    <location>
        <begin position="436"/>
        <end position="453"/>
    </location>
</feature>
<feature type="transmembrane region" description="Helical" evidence="5">
    <location>
        <begin position="212"/>
        <end position="229"/>
    </location>
</feature>
<name>A0A7W6VEJ2_RHIET</name>